<gene>
    <name evidence="2" type="ORF">SCP_1403130</name>
</gene>
<dbReference type="GeneID" id="38785822"/>
<evidence type="ECO:0000256" key="1">
    <source>
        <dbReference type="SAM" id="MobiDB-lite"/>
    </source>
</evidence>
<evidence type="ECO:0000313" key="3">
    <source>
        <dbReference type="Proteomes" id="UP000287166"/>
    </source>
</evidence>
<dbReference type="Pfam" id="PF18759">
    <property type="entry name" value="Plavaka"/>
    <property type="match status" value="1"/>
</dbReference>
<evidence type="ECO:0008006" key="4">
    <source>
        <dbReference type="Google" id="ProtNLM"/>
    </source>
</evidence>
<keyword evidence="3" id="KW-1185">Reference proteome</keyword>
<dbReference type="InParanoid" id="A0A401H387"/>
<dbReference type="InterPro" id="IPR041078">
    <property type="entry name" value="Plavaka"/>
</dbReference>
<name>A0A401H387_9APHY</name>
<sequence length="916" mass="104926">MSASHCCNFCFRELPTLGGLKRHISSRRECRRKWEDTIAKKTETVSVFDTEEQEEKTYHTLPEEPVMVSLVDGPPGNCNSTFDSYIPAPVWELSPDEEETEELNARTSKCARVEDVPDEDDIPAGRFYTNYSCRPVAMVQVQGKMVFERQHEEAREMQTSEYAPFSDEEEWQLAEWLMKHLGQNRIDEYLDLPIMKKCMQPSFHNTRAFLQKVDELPTGPAWSCKKVVVQGNAVAENGEVLKEEVELWLRDPVECIKELIGNPLFKDSMAYTSEKVFTDKEGARRIYDEMWTGDWWWKTQDKLPEGVVIAPVILSSDKTKLTQFCGDKSAWPVYLSIGNISKETRCQSSARAMILIGYLPVSKLECFTKDSHSLAGYCLFHHCMSLLLVPLVKAGKDGVDMICADSFIRRIYPIVASYIADYPEQCLVACCSENRCPRCIVNPREHSEMLDTLLFQDPDETYDTLQKQKKGLEPAAFKGEGLCTVYKPFWHNLPHCNIFACFTPDLLHQLHKGVFKDHLVSWCIAIAREEEIDRRFKALAGYPGLRHFKKGINTITQWTGTEHKEMQCIFVALLAGAVPEEVLTVARALLDFIYYSQLRLHTTATLACLDTCLKTFHDHKQILIDFEVRSHFNIPKLHALQHYVNAIQLYGTPDGFNTELPERLHIDYAKEAYRASNRQDYEEQMALWLQRQEAIYQRSAYLAWATRVYSTTPAVQRISVQVDEGYDTDAEPEEADVVPPPSISVDTEPVHKLAKTCPKPRTSVEYLQQVHGAGDFLPALKSFLQKHLPHNIIIPGAQDHFDVYNQVVVEMPFNPVIGDKHSRMRIRAVPSVPPSSTGRKPGSPAHFDMALVYTDRGTIKKCGFKGLQVGQVRAIFCLPRQFGAYLHPLAYVEWFTEFWPQPDSTLNMYQIMWYQY</sequence>
<reference evidence="2 3" key="1">
    <citation type="journal article" date="2018" name="Sci. Rep.">
        <title>Genome sequence of the cauliflower mushroom Sparassis crispa (Hanabiratake) and its association with beneficial usage.</title>
        <authorList>
            <person name="Kiyama R."/>
            <person name="Furutani Y."/>
            <person name="Kawaguchi K."/>
            <person name="Nakanishi T."/>
        </authorList>
    </citation>
    <scope>NUCLEOTIDE SEQUENCE [LARGE SCALE GENOMIC DNA]</scope>
</reference>
<proteinExistence type="predicted"/>
<dbReference type="STRING" id="139825.A0A401H387"/>
<protein>
    <recommendedName>
        <fullName evidence="4">C2H2-type domain-containing protein</fullName>
    </recommendedName>
</protein>
<accession>A0A401H387</accession>
<feature type="region of interest" description="Disordered" evidence="1">
    <location>
        <begin position="729"/>
        <end position="748"/>
    </location>
</feature>
<dbReference type="EMBL" id="BFAD01000014">
    <property type="protein sequence ID" value="GBE88905.1"/>
    <property type="molecule type" value="Genomic_DNA"/>
</dbReference>
<dbReference type="OrthoDB" id="2418900at2759"/>
<evidence type="ECO:0000313" key="2">
    <source>
        <dbReference type="EMBL" id="GBE88905.1"/>
    </source>
</evidence>
<comment type="caution">
    <text evidence="2">The sequence shown here is derived from an EMBL/GenBank/DDBJ whole genome shotgun (WGS) entry which is preliminary data.</text>
</comment>
<dbReference type="RefSeq" id="XP_027619818.1">
    <property type="nucleotide sequence ID" value="XM_027764017.1"/>
</dbReference>
<organism evidence="2 3">
    <name type="scientific">Sparassis crispa</name>
    <dbReference type="NCBI Taxonomy" id="139825"/>
    <lineage>
        <taxon>Eukaryota</taxon>
        <taxon>Fungi</taxon>
        <taxon>Dikarya</taxon>
        <taxon>Basidiomycota</taxon>
        <taxon>Agaricomycotina</taxon>
        <taxon>Agaricomycetes</taxon>
        <taxon>Polyporales</taxon>
        <taxon>Sparassidaceae</taxon>
        <taxon>Sparassis</taxon>
    </lineage>
</organism>
<dbReference type="AlphaFoldDB" id="A0A401H387"/>
<dbReference type="Proteomes" id="UP000287166">
    <property type="component" value="Unassembled WGS sequence"/>
</dbReference>